<accession>A0AAV2B330</accession>
<gene>
    <name evidence="1" type="ORF">LARSCL_LOCUS16469</name>
</gene>
<name>A0AAV2B330_9ARAC</name>
<dbReference type="AlphaFoldDB" id="A0AAV2B330"/>
<proteinExistence type="predicted"/>
<dbReference type="Proteomes" id="UP001497382">
    <property type="component" value="Unassembled WGS sequence"/>
</dbReference>
<sequence length="93" mass="10173">MTSPGTYSVMRGDLPLPYLSSTELEPPADQATSVGEYPWKLTKTSVASVHTEIPIAFGEMKKNCFSDLWNFFGIGGGFPCTVFEFPTTDSMLP</sequence>
<reference evidence="1 2" key="1">
    <citation type="submission" date="2024-04" db="EMBL/GenBank/DDBJ databases">
        <authorList>
            <person name="Rising A."/>
            <person name="Reimegard J."/>
            <person name="Sonavane S."/>
            <person name="Akerstrom W."/>
            <person name="Nylinder S."/>
            <person name="Hedman E."/>
            <person name="Kallberg Y."/>
        </authorList>
    </citation>
    <scope>NUCLEOTIDE SEQUENCE [LARGE SCALE GENOMIC DNA]</scope>
</reference>
<comment type="caution">
    <text evidence="1">The sequence shown here is derived from an EMBL/GenBank/DDBJ whole genome shotgun (WGS) entry which is preliminary data.</text>
</comment>
<evidence type="ECO:0000313" key="1">
    <source>
        <dbReference type="EMBL" id="CAL1290409.1"/>
    </source>
</evidence>
<protein>
    <submittedName>
        <fullName evidence="1">Uncharacterized protein</fullName>
    </submittedName>
</protein>
<organism evidence="1 2">
    <name type="scientific">Larinioides sclopetarius</name>
    <dbReference type="NCBI Taxonomy" id="280406"/>
    <lineage>
        <taxon>Eukaryota</taxon>
        <taxon>Metazoa</taxon>
        <taxon>Ecdysozoa</taxon>
        <taxon>Arthropoda</taxon>
        <taxon>Chelicerata</taxon>
        <taxon>Arachnida</taxon>
        <taxon>Araneae</taxon>
        <taxon>Araneomorphae</taxon>
        <taxon>Entelegynae</taxon>
        <taxon>Araneoidea</taxon>
        <taxon>Araneidae</taxon>
        <taxon>Larinioides</taxon>
    </lineage>
</organism>
<keyword evidence="2" id="KW-1185">Reference proteome</keyword>
<dbReference type="EMBL" id="CAXIEN010000263">
    <property type="protein sequence ID" value="CAL1290409.1"/>
    <property type="molecule type" value="Genomic_DNA"/>
</dbReference>
<feature type="non-terminal residue" evidence="1">
    <location>
        <position position="93"/>
    </location>
</feature>
<evidence type="ECO:0000313" key="2">
    <source>
        <dbReference type="Proteomes" id="UP001497382"/>
    </source>
</evidence>